<keyword evidence="3 10" id="KW-0813">Transport</keyword>
<feature type="region of interest" description="Disordered" evidence="13">
    <location>
        <begin position="212"/>
        <end position="236"/>
    </location>
</feature>
<evidence type="ECO:0000259" key="14">
    <source>
        <dbReference type="PROSITE" id="PS51072"/>
    </source>
</evidence>
<dbReference type="GO" id="GO:0030126">
    <property type="term" value="C:COPI vesicle coat"/>
    <property type="evidence" value="ECO:0007669"/>
    <property type="project" value="UniProtKB-UniRule"/>
</dbReference>
<evidence type="ECO:0000256" key="12">
    <source>
        <dbReference type="SAM" id="Coils"/>
    </source>
</evidence>
<evidence type="ECO:0000256" key="4">
    <source>
        <dbReference type="ARBA" id="ARBA00022490"/>
    </source>
</evidence>
<dbReference type="GO" id="GO:0051645">
    <property type="term" value="P:Golgi localization"/>
    <property type="evidence" value="ECO:0007669"/>
    <property type="project" value="TreeGrafter"/>
</dbReference>
<dbReference type="GO" id="GO:0006888">
    <property type="term" value="P:endoplasmic reticulum to Golgi vesicle-mediated transport"/>
    <property type="evidence" value="ECO:0007669"/>
    <property type="project" value="TreeGrafter"/>
</dbReference>
<reference evidence="15" key="1">
    <citation type="submission" date="2016-01" db="EMBL/GenBank/DDBJ databases">
        <title>Reference transcriptome for the parasite Schistocephalus solidus: insights into the molecular evolution of parasitism.</title>
        <authorList>
            <person name="Hebert F.O."/>
            <person name="Grambauer S."/>
            <person name="Barber I."/>
            <person name="Landry C.R."/>
            <person name="Aubin-Horth N."/>
        </authorList>
    </citation>
    <scope>NUCLEOTIDE SEQUENCE</scope>
</reference>
<dbReference type="InterPro" id="IPR022775">
    <property type="entry name" value="AP_mu_sigma_su"/>
</dbReference>
<evidence type="ECO:0000256" key="9">
    <source>
        <dbReference type="ARBA" id="ARBA00023329"/>
    </source>
</evidence>
<feature type="domain" description="MHD" evidence="14">
    <location>
        <begin position="280"/>
        <end position="530"/>
    </location>
</feature>
<sequence length="530" mass="58626">MVLLAAAICSKDGKVLLSRQFVEMSKSRIEGLIATFTKLIDSSKQHTFIETESVRYVYQPLERMYVLLITTKASNILEDLETLRLFARVIPEYARGSEISDVVENAFQLIFAFDEIIALGYRETVTLAQIRTYTEMDSHEERMFIAVRENQEKEAKDTMRKRAKELQQARIAAAKQGMSPTAALSNFTSGKSGYDPIPVQPTLDPRIDESISTPQDNFSSQQQSSVRRGMRLGGRSGKGEMDKLAGMLGVEGSAAPTAAVSDSAPLLSNVSGPPVDQGPIENLHVRFEEKLTVQAGRDGGLELMELAGVMMVRVTDESIRDSRILVDTQAAIAGTDRRPSASMQTHPNLDKKAFQAEGWLQTKPGGKSFPIGQEVGVLKWRLQTQDETCMPIIINCWPNEIPGGFEVNIEYELQDTSLSLMNFLVKIPLPPGSKAPMVGSCDGDYEVDLRHSQLLWSRPLVDDDNATGSLEFTVKAERGAKADLFFPINVDFSSKISFCGIQIIKALDTNSNPVKFSTEANFHPDRYEIA</sequence>
<comment type="similarity">
    <text evidence="1 10">Belongs to the adaptor complexes medium subunit family. Delta-COP subfamily.</text>
</comment>
<evidence type="ECO:0000256" key="11">
    <source>
        <dbReference type="RuleBase" id="RU366052"/>
    </source>
</evidence>
<evidence type="ECO:0000256" key="1">
    <source>
        <dbReference type="ARBA" id="ARBA00010516"/>
    </source>
</evidence>
<evidence type="ECO:0000256" key="8">
    <source>
        <dbReference type="ARBA" id="ARBA00023136"/>
    </source>
</evidence>
<organism evidence="15">
    <name type="scientific">Schistocephalus solidus</name>
    <name type="common">Tapeworm</name>
    <dbReference type="NCBI Taxonomy" id="70667"/>
    <lineage>
        <taxon>Eukaryota</taxon>
        <taxon>Metazoa</taxon>
        <taxon>Spiralia</taxon>
        <taxon>Lophotrochozoa</taxon>
        <taxon>Platyhelminthes</taxon>
        <taxon>Cestoda</taxon>
        <taxon>Eucestoda</taxon>
        <taxon>Diphyllobothriidea</taxon>
        <taxon>Diphyllobothriidae</taxon>
        <taxon>Schistocephalus</taxon>
    </lineage>
</organism>
<keyword evidence="8 10" id="KW-0472">Membrane</keyword>
<dbReference type="Gene3D" id="3.30.450.60">
    <property type="match status" value="1"/>
</dbReference>
<dbReference type="SUPFAM" id="SSF64356">
    <property type="entry name" value="SNARE-like"/>
    <property type="match status" value="1"/>
</dbReference>
<keyword evidence="5 10" id="KW-0931">ER-Golgi transport</keyword>
<protein>
    <recommendedName>
        <fullName evidence="10">Coatomer subunit delta</fullName>
    </recommendedName>
</protein>
<gene>
    <name evidence="15" type="ORF">TR141348</name>
</gene>
<dbReference type="PANTHER" id="PTHR10121:SF0">
    <property type="entry name" value="COATOMER SUBUNIT DELTA"/>
    <property type="match status" value="1"/>
</dbReference>
<dbReference type="FunFam" id="3.30.450.60:FF:000003">
    <property type="entry name" value="Coatomer subunit delta"/>
    <property type="match status" value="1"/>
</dbReference>
<proteinExistence type="inferred from homology"/>
<evidence type="ECO:0000256" key="7">
    <source>
        <dbReference type="ARBA" id="ARBA00023034"/>
    </source>
</evidence>
<dbReference type="GO" id="GO:0000139">
    <property type="term" value="C:Golgi membrane"/>
    <property type="evidence" value="ECO:0007669"/>
    <property type="project" value="UniProtKB-SubCell"/>
</dbReference>
<keyword evidence="4 10" id="KW-0963">Cytoplasm</keyword>
<evidence type="ECO:0000313" key="15">
    <source>
        <dbReference type="EMBL" id="JAP41871.1"/>
    </source>
</evidence>
<evidence type="ECO:0000256" key="13">
    <source>
        <dbReference type="SAM" id="MobiDB-lite"/>
    </source>
</evidence>
<evidence type="ECO:0000256" key="3">
    <source>
        <dbReference type="ARBA" id="ARBA00022448"/>
    </source>
</evidence>
<accession>A0A0X3NPJ9</accession>
<dbReference type="Pfam" id="PF01217">
    <property type="entry name" value="Clat_adaptor_s"/>
    <property type="match status" value="1"/>
</dbReference>
<dbReference type="GO" id="GO:0015031">
    <property type="term" value="P:protein transport"/>
    <property type="evidence" value="ECO:0007669"/>
    <property type="project" value="UniProtKB-KW"/>
</dbReference>
<dbReference type="GO" id="GO:0006890">
    <property type="term" value="P:retrograde vesicle-mediated transport, Golgi to endoplasmic reticulum"/>
    <property type="evidence" value="ECO:0007669"/>
    <property type="project" value="UniProtKB-UniRule"/>
</dbReference>
<comment type="subcellular location">
    <subcellularLocation>
        <location evidence="10 11">Cytoplasm</location>
    </subcellularLocation>
    <subcellularLocation>
        <location evidence="10 11">Cytoplasmic vesicle</location>
        <location evidence="10 11">COPI-coated vesicle membrane</location>
        <topology evidence="10 11">Peripheral membrane protein</topology>
        <orientation evidence="10 11">Cytoplasmic side</orientation>
    </subcellularLocation>
    <subcellularLocation>
        <location evidence="10 11">Golgi apparatus membrane</location>
        <topology evidence="10 11">Peripheral membrane protein</topology>
        <orientation evidence="10 11">Cytoplasmic side</orientation>
    </subcellularLocation>
</comment>
<evidence type="ECO:0000256" key="5">
    <source>
        <dbReference type="ARBA" id="ARBA00022892"/>
    </source>
</evidence>
<feature type="coiled-coil region" evidence="12">
    <location>
        <begin position="148"/>
        <end position="176"/>
    </location>
</feature>
<dbReference type="CDD" id="cd09254">
    <property type="entry name" value="AP_delta-COPI_MHD"/>
    <property type="match status" value="1"/>
</dbReference>
<keyword evidence="6 10" id="KW-0653">Protein transport</keyword>
<dbReference type="PANTHER" id="PTHR10121">
    <property type="entry name" value="COATOMER SUBUNIT DELTA"/>
    <property type="match status" value="1"/>
</dbReference>
<keyword evidence="12" id="KW-0175">Coiled coil</keyword>
<dbReference type="InterPro" id="IPR011012">
    <property type="entry name" value="Longin-like_dom_sf"/>
</dbReference>
<feature type="compositionally biased region" description="Polar residues" evidence="13">
    <location>
        <begin position="212"/>
        <end position="226"/>
    </location>
</feature>
<name>A0A0X3NPJ9_SCHSO</name>
<keyword evidence="9 10" id="KW-0968">Cytoplasmic vesicle</keyword>
<comment type="subunit">
    <text evidence="2 10">Oligomeric complex that consists of at least the alpha, beta, beta', gamma, delta, epsilon and zeta subunits.</text>
</comment>
<dbReference type="EMBL" id="GEEE01021354">
    <property type="protein sequence ID" value="JAP41871.1"/>
    <property type="molecule type" value="Transcribed_RNA"/>
</dbReference>
<evidence type="ECO:0000256" key="6">
    <source>
        <dbReference type="ARBA" id="ARBA00022927"/>
    </source>
</evidence>
<dbReference type="Pfam" id="PF00928">
    <property type="entry name" value="Adap_comp_sub"/>
    <property type="match status" value="1"/>
</dbReference>
<dbReference type="AlphaFoldDB" id="A0A0X3NPJ9"/>
<dbReference type="CDD" id="cd14830">
    <property type="entry name" value="Delta_COP_N"/>
    <property type="match status" value="1"/>
</dbReference>
<evidence type="ECO:0000256" key="2">
    <source>
        <dbReference type="ARBA" id="ARBA00011775"/>
    </source>
</evidence>
<dbReference type="SUPFAM" id="SSF49447">
    <property type="entry name" value="Second domain of Mu2 adaptin subunit (ap50) of ap2 adaptor"/>
    <property type="match status" value="1"/>
</dbReference>
<dbReference type="PROSITE" id="PS51072">
    <property type="entry name" value="MHD"/>
    <property type="match status" value="1"/>
</dbReference>
<evidence type="ECO:0000256" key="10">
    <source>
        <dbReference type="RuleBase" id="RU364018"/>
    </source>
</evidence>
<dbReference type="Gene3D" id="2.60.40.1170">
    <property type="entry name" value="Mu homology domain, subdomain B"/>
    <property type="match status" value="2"/>
</dbReference>
<dbReference type="InterPro" id="IPR036168">
    <property type="entry name" value="AP2_Mu_C_sf"/>
</dbReference>
<keyword evidence="7 10" id="KW-0333">Golgi apparatus</keyword>
<dbReference type="InterPro" id="IPR027059">
    <property type="entry name" value="Coatomer_dsu"/>
</dbReference>
<comment type="function">
    <text evidence="10">The coatomer is a cytosolic protein complex that binds to dilysine motifs and reversibly associates with Golgi non-clathrin-coated vesicles, which further mediate biosynthetic protein transport from the ER, via the Golgi up to the trans Golgi network. Coatomer complex is required for budding from Golgi membranes, and is essential for the retrograde Golgi-to-ER transport of dilysine-tagged proteins.</text>
</comment>
<dbReference type="InterPro" id="IPR028565">
    <property type="entry name" value="MHD"/>
</dbReference>